<dbReference type="KEGG" id="chya:V22_09100"/>
<evidence type="ECO:0000313" key="1">
    <source>
        <dbReference type="EMBL" id="QDT63685.1"/>
    </source>
</evidence>
<dbReference type="InterPro" id="IPR019587">
    <property type="entry name" value="Polyketide_cyclase/dehydratase"/>
</dbReference>
<organism evidence="1 2">
    <name type="scientific">Calycomorphotria hydatis</name>
    <dbReference type="NCBI Taxonomy" id="2528027"/>
    <lineage>
        <taxon>Bacteria</taxon>
        <taxon>Pseudomonadati</taxon>
        <taxon>Planctomycetota</taxon>
        <taxon>Planctomycetia</taxon>
        <taxon>Planctomycetales</taxon>
        <taxon>Planctomycetaceae</taxon>
        <taxon>Calycomorphotria</taxon>
    </lineage>
</organism>
<dbReference type="InterPro" id="IPR023393">
    <property type="entry name" value="START-like_dom_sf"/>
</dbReference>
<dbReference type="Pfam" id="PF10604">
    <property type="entry name" value="Polyketide_cyc2"/>
    <property type="match status" value="1"/>
</dbReference>
<sequence length="162" mass="18259">MNVELEHRIKAPREIAFAVLSDFEHCSEWIEGIERVEMLTDGPVGVGTRWRETRVMFGKEATEVMEVTTFEPSDRYVVECESCGSLYRSVFTFAEDGDGTKLTLTIETKSLTLMAKLMSPLGYFMMGTMKKLIEADITQAGQEAERRAGTLQDATQTQNKKT</sequence>
<proteinExistence type="predicted"/>
<dbReference type="Gene3D" id="3.30.530.20">
    <property type="match status" value="1"/>
</dbReference>
<dbReference type="SUPFAM" id="SSF55961">
    <property type="entry name" value="Bet v1-like"/>
    <property type="match status" value="1"/>
</dbReference>
<keyword evidence="2" id="KW-1185">Reference proteome</keyword>
<accession>A0A517T5M7</accession>
<dbReference type="Proteomes" id="UP000319976">
    <property type="component" value="Chromosome"/>
</dbReference>
<dbReference type="AlphaFoldDB" id="A0A517T5M7"/>
<gene>
    <name evidence="1" type="ORF">V22_09100</name>
</gene>
<name>A0A517T5M7_9PLAN</name>
<reference evidence="1 2" key="1">
    <citation type="submission" date="2019-02" db="EMBL/GenBank/DDBJ databases">
        <title>Deep-cultivation of Planctomycetes and their phenomic and genomic characterization uncovers novel biology.</title>
        <authorList>
            <person name="Wiegand S."/>
            <person name="Jogler M."/>
            <person name="Boedeker C."/>
            <person name="Pinto D."/>
            <person name="Vollmers J."/>
            <person name="Rivas-Marin E."/>
            <person name="Kohn T."/>
            <person name="Peeters S.H."/>
            <person name="Heuer A."/>
            <person name="Rast P."/>
            <person name="Oberbeckmann S."/>
            <person name="Bunk B."/>
            <person name="Jeske O."/>
            <person name="Meyerdierks A."/>
            <person name="Storesund J.E."/>
            <person name="Kallscheuer N."/>
            <person name="Luecker S."/>
            <person name="Lage O.M."/>
            <person name="Pohl T."/>
            <person name="Merkel B.J."/>
            <person name="Hornburger P."/>
            <person name="Mueller R.-W."/>
            <person name="Bruemmer F."/>
            <person name="Labrenz M."/>
            <person name="Spormann A.M."/>
            <person name="Op den Camp H."/>
            <person name="Overmann J."/>
            <person name="Amann R."/>
            <person name="Jetten M.S.M."/>
            <person name="Mascher T."/>
            <person name="Medema M.H."/>
            <person name="Devos D.P."/>
            <person name="Kaster A.-K."/>
            <person name="Ovreas L."/>
            <person name="Rohde M."/>
            <person name="Galperin M.Y."/>
            <person name="Jogler C."/>
        </authorList>
    </citation>
    <scope>NUCLEOTIDE SEQUENCE [LARGE SCALE GENOMIC DNA]</scope>
    <source>
        <strain evidence="1 2">V22</strain>
    </source>
</reference>
<dbReference type="EMBL" id="CP036316">
    <property type="protein sequence ID" value="QDT63685.1"/>
    <property type="molecule type" value="Genomic_DNA"/>
</dbReference>
<dbReference type="OrthoDB" id="4773254at2"/>
<dbReference type="RefSeq" id="WP_145260193.1">
    <property type="nucleotide sequence ID" value="NZ_CP036316.1"/>
</dbReference>
<protein>
    <submittedName>
        <fullName evidence="1">Polyketide cyclase / dehydrase and lipid transport</fullName>
    </submittedName>
</protein>
<evidence type="ECO:0000313" key="2">
    <source>
        <dbReference type="Proteomes" id="UP000319976"/>
    </source>
</evidence>